<comment type="caution">
    <text evidence="2">The sequence shown here is derived from an EMBL/GenBank/DDBJ whole genome shotgun (WGS) entry which is preliminary data.</text>
</comment>
<dbReference type="SUPFAM" id="SSF54523">
    <property type="entry name" value="Pili subunits"/>
    <property type="match status" value="1"/>
</dbReference>
<dbReference type="EMBL" id="MHCP01000014">
    <property type="protein sequence ID" value="OGY24337.1"/>
    <property type="molecule type" value="Genomic_DNA"/>
</dbReference>
<proteinExistence type="predicted"/>
<evidence type="ECO:0000313" key="2">
    <source>
        <dbReference type="EMBL" id="OGY24337.1"/>
    </source>
</evidence>
<protein>
    <recommendedName>
        <fullName evidence="4">Type II secretion system protein GspG C-terminal domain-containing protein</fullName>
    </recommendedName>
</protein>
<dbReference type="AlphaFoldDB" id="A0A1G1WAI6"/>
<keyword evidence="1" id="KW-0472">Membrane</keyword>
<evidence type="ECO:0000256" key="1">
    <source>
        <dbReference type="SAM" id="Phobius"/>
    </source>
</evidence>
<sequence length="146" mass="16136">MDNPALKSSSSPVDLKLLAILIVISLALAGLLYAFLVIDQELNVRKVAKVNNTTSNSQSKKTYLQSSEDQKRKNDIFSINSALKTYFLKNQSIPKSLKELSPDFLSKVPTDPANNKEYNYVVSYDGLSWSVSATLSDKSTFNLKGP</sequence>
<keyword evidence="1" id="KW-0812">Transmembrane</keyword>
<evidence type="ECO:0008006" key="4">
    <source>
        <dbReference type="Google" id="ProtNLM"/>
    </source>
</evidence>
<dbReference type="Proteomes" id="UP000176631">
    <property type="component" value="Unassembled WGS sequence"/>
</dbReference>
<dbReference type="InterPro" id="IPR045584">
    <property type="entry name" value="Pilin-like"/>
</dbReference>
<feature type="transmembrane region" description="Helical" evidence="1">
    <location>
        <begin position="17"/>
        <end position="38"/>
    </location>
</feature>
<evidence type="ECO:0000313" key="3">
    <source>
        <dbReference type="Proteomes" id="UP000176631"/>
    </source>
</evidence>
<keyword evidence="1" id="KW-1133">Transmembrane helix</keyword>
<organism evidence="2 3">
    <name type="scientific">Candidatus Woykebacteria bacterium RBG_13_40_15</name>
    <dbReference type="NCBI Taxonomy" id="1802593"/>
    <lineage>
        <taxon>Bacteria</taxon>
        <taxon>Candidatus Woykeibacteriota</taxon>
    </lineage>
</organism>
<accession>A0A1G1WAI6</accession>
<reference evidence="2 3" key="1">
    <citation type="journal article" date="2016" name="Nat. Commun.">
        <title>Thousands of microbial genomes shed light on interconnected biogeochemical processes in an aquifer system.</title>
        <authorList>
            <person name="Anantharaman K."/>
            <person name="Brown C.T."/>
            <person name="Hug L.A."/>
            <person name="Sharon I."/>
            <person name="Castelle C.J."/>
            <person name="Probst A.J."/>
            <person name="Thomas B.C."/>
            <person name="Singh A."/>
            <person name="Wilkins M.J."/>
            <person name="Karaoz U."/>
            <person name="Brodie E.L."/>
            <person name="Williams K.H."/>
            <person name="Hubbard S.S."/>
            <person name="Banfield J.F."/>
        </authorList>
    </citation>
    <scope>NUCLEOTIDE SEQUENCE [LARGE SCALE GENOMIC DNA]</scope>
</reference>
<name>A0A1G1WAI6_9BACT</name>
<gene>
    <name evidence="2" type="ORF">A2172_00540</name>
</gene>